<dbReference type="SUPFAM" id="SSF56112">
    <property type="entry name" value="Protein kinase-like (PK-like)"/>
    <property type="match status" value="1"/>
</dbReference>
<evidence type="ECO:0000256" key="5">
    <source>
        <dbReference type="ARBA" id="ARBA00022741"/>
    </source>
</evidence>
<dbReference type="Gene3D" id="1.10.510.10">
    <property type="entry name" value="Transferase(Phosphotransferase) domain 1"/>
    <property type="match status" value="1"/>
</dbReference>
<dbReference type="EMBL" id="JBCLYO010000005">
    <property type="protein sequence ID" value="KAL0088810.1"/>
    <property type="molecule type" value="Genomic_DNA"/>
</dbReference>
<dbReference type="InterPro" id="IPR008271">
    <property type="entry name" value="Ser/Thr_kinase_AS"/>
</dbReference>
<gene>
    <name evidence="9" type="ORF">J3Q64DRAFT_1731738</name>
</gene>
<dbReference type="CDD" id="cd05574">
    <property type="entry name" value="STKc_phototropin_like"/>
    <property type="match status" value="1"/>
</dbReference>
<keyword evidence="7" id="KW-0067">ATP-binding</keyword>
<proteinExistence type="inferred from homology"/>
<keyword evidence="6" id="KW-0418">Kinase</keyword>
<evidence type="ECO:0000256" key="3">
    <source>
        <dbReference type="ARBA" id="ARBA00022527"/>
    </source>
</evidence>
<dbReference type="EC" id="2.7.11.1" evidence="2"/>
<accession>A0ABR3B325</accession>
<evidence type="ECO:0000313" key="9">
    <source>
        <dbReference type="EMBL" id="KAL0088810.1"/>
    </source>
</evidence>
<evidence type="ECO:0000256" key="1">
    <source>
        <dbReference type="ARBA" id="ARBA00009903"/>
    </source>
</evidence>
<dbReference type="PROSITE" id="PS00108">
    <property type="entry name" value="PROTEIN_KINASE_ST"/>
    <property type="match status" value="1"/>
</dbReference>
<protein>
    <recommendedName>
        <fullName evidence="2">non-specific serine/threonine protein kinase</fullName>
        <ecNumber evidence="2">2.7.11.1</ecNumber>
    </recommendedName>
</protein>
<dbReference type="InterPro" id="IPR011009">
    <property type="entry name" value="Kinase-like_dom_sf"/>
</dbReference>
<feature type="domain" description="Protein kinase" evidence="8">
    <location>
        <begin position="161"/>
        <end position="465"/>
    </location>
</feature>
<dbReference type="Gene3D" id="3.30.200.20">
    <property type="entry name" value="Phosphorylase Kinase, domain 1"/>
    <property type="match status" value="1"/>
</dbReference>
<evidence type="ECO:0000256" key="4">
    <source>
        <dbReference type="ARBA" id="ARBA00022679"/>
    </source>
</evidence>
<evidence type="ECO:0000313" key="10">
    <source>
        <dbReference type="Proteomes" id="UP001448207"/>
    </source>
</evidence>
<keyword evidence="5" id="KW-0547">Nucleotide-binding</keyword>
<dbReference type="Proteomes" id="UP001448207">
    <property type="component" value="Unassembled WGS sequence"/>
</dbReference>
<comment type="caution">
    <text evidence="9">The sequence shown here is derived from an EMBL/GenBank/DDBJ whole genome shotgun (WGS) entry which is preliminary data.</text>
</comment>
<name>A0ABR3B325_PHYBL</name>
<dbReference type="InterPro" id="IPR000719">
    <property type="entry name" value="Prot_kinase_dom"/>
</dbReference>
<reference evidence="9 10" key="1">
    <citation type="submission" date="2024-04" db="EMBL/GenBank/DDBJ databases">
        <title>Symmetric and asymmetric DNA N6-adenine methylation regulates different biological responses in Mucorales.</title>
        <authorList>
            <consortium name="Lawrence Berkeley National Laboratory"/>
            <person name="Lax C."/>
            <person name="Mondo S.J."/>
            <person name="Osorio-Concepcion M."/>
            <person name="Muszewska A."/>
            <person name="Corrochano-Luque M."/>
            <person name="Gutierrez G."/>
            <person name="Riley R."/>
            <person name="Lipzen A."/>
            <person name="Guo J."/>
            <person name="Hundley H."/>
            <person name="Amirebrahimi M."/>
            <person name="Ng V."/>
            <person name="Lorenzo-Gutierrez D."/>
            <person name="Binder U."/>
            <person name="Yang J."/>
            <person name="Song Y."/>
            <person name="Canovas D."/>
            <person name="Navarro E."/>
            <person name="Freitag M."/>
            <person name="Gabaldon T."/>
            <person name="Grigoriev I.V."/>
            <person name="Corrochano L.M."/>
            <person name="Nicolas F.E."/>
            <person name="Garre V."/>
        </authorList>
    </citation>
    <scope>NUCLEOTIDE SEQUENCE [LARGE SCALE GENOMIC DNA]</scope>
    <source>
        <strain evidence="9 10">L51</strain>
    </source>
</reference>
<evidence type="ECO:0000256" key="2">
    <source>
        <dbReference type="ARBA" id="ARBA00012513"/>
    </source>
</evidence>
<keyword evidence="4" id="KW-0808">Transferase</keyword>
<sequence length="543" mass="61437">MSPSIPMPEHPLPSYYSGNYARIRSILGFSQARKLDNPVFVIPDNFGNLSHQKGNKSNSWLSNQFKKDTKSMRRIISTPDTSPSNSCIPAASYWKNNVSGSTFNVPIPDNDDSIDFMEGSVIEELPYLPPKKAQDRHQSHRRSYAANSIKVREAQVGPSSFYRVRMLGKGDVGKVYLVRQKGTDKPMAMKVLSKKDMLKRNKVKRVLTEQEILSSSNYPFIVTLYHSFQSKDYLYFVMEYCVGGEFFRALQARPGKCLDENGARFYAAEVISALEYLHLQGFIYRDLKPENILLHHTGHLMLTDFDLSKQSFSPSPPAIIKSTSRNKDPIIDTKTCISDLRTHSFVGTEEYIAPEVIKMCGHTSAVDWWTLGIFIYEMLYSTTPFKGASRHETFSKILDQPVPFPEQPSFMSSLQLRNKNKPKTTELQAVSGLCKQLIRRLLDKEETTRLGSRAGASDVKAHPFFQPLNFALLRSMIPPIVPGKNLQSPFYSRPMHDSSSLDLDKDSARYDLPGHDPFSNFNSVTLHHDGDSDSDTVYEATLV</sequence>
<organism evidence="9 10">
    <name type="scientific">Phycomyces blakesleeanus</name>
    <dbReference type="NCBI Taxonomy" id="4837"/>
    <lineage>
        <taxon>Eukaryota</taxon>
        <taxon>Fungi</taxon>
        <taxon>Fungi incertae sedis</taxon>
        <taxon>Mucoromycota</taxon>
        <taxon>Mucoromycotina</taxon>
        <taxon>Mucoromycetes</taxon>
        <taxon>Mucorales</taxon>
        <taxon>Phycomycetaceae</taxon>
        <taxon>Phycomyces</taxon>
    </lineage>
</organism>
<keyword evidence="3" id="KW-0723">Serine/threonine-protein kinase</keyword>
<comment type="similarity">
    <text evidence="1">Belongs to the protein kinase superfamily. AGC Ser/Thr protein kinase family.</text>
</comment>
<evidence type="ECO:0000256" key="7">
    <source>
        <dbReference type="ARBA" id="ARBA00022840"/>
    </source>
</evidence>
<dbReference type="Pfam" id="PF00069">
    <property type="entry name" value="Pkinase"/>
    <property type="match status" value="1"/>
</dbReference>
<evidence type="ECO:0000259" key="8">
    <source>
        <dbReference type="PROSITE" id="PS50011"/>
    </source>
</evidence>
<keyword evidence="10" id="KW-1185">Reference proteome</keyword>
<dbReference type="PROSITE" id="PS50011">
    <property type="entry name" value="PROTEIN_KINASE_DOM"/>
    <property type="match status" value="1"/>
</dbReference>
<evidence type="ECO:0000256" key="6">
    <source>
        <dbReference type="ARBA" id="ARBA00022777"/>
    </source>
</evidence>
<dbReference type="SMART" id="SM00220">
    <property type="entry name" value="S_TKc"/>
    <property type="match status" value="1"/>
</dbReference>
<dbReference type="PANTHER" id="PTHR45637">
    <property type="entry name" value="FLIPPASE KINASE 1-RELATED"/>
    <property type="match status" value="1"/>
</dbReference>